<dbReference type="GO" id="GO:0005198">
    <property type="term" value="F:structural molecule activity"/>
    <property type="evidence" value="ECO:0007669"/>
    <property type="project" value="UniProtKB-UniRule"/>
</dbReference>
<reference evidence="7" key="1">
    <citation type="submission" date="2019-07" db="EMBL/GenBank/DDBJ databases">
        <title>Bacillus alkalisoli sp. nov. isolated from saline soil.</title>
        <authorList>
            <person name="Sun J.-Q."/>
            <person name="Xu L."/>
        </authorList>
    </citation>
    <scope>NUCLEOTIDE SEQUENCE [LARGE SCALE GENOMIC DNA]</scope>
    <source>
        <strain evidence="7">M4U3P1</strain>
    </source>
</reference>
<keyword evidence="6" id="KW-0969">Cilium</keyword>
<name>A0A859FFH8_9BACI</name>
<dbReference type="PANTHER" id="PTHR34653">
    <property type="match status" value="1"/>
</dbReference>
<evidence type="ECO:0000256" key="2">
    <source>
        <dbReference type="ARBA" id="ARBA00009272"/>
    </source>
</evidence>
<dbReference type="HAMAP" id="MF_00724">
    <property type="entry name" value="FliE"/>
    <property type="match status" value="1"/>
</dbReference>
<dbReference type="GO" id="GO:0009425">
    <property type="term" value="C:bacterial-type flagellum basal body"/>
    <property type="evidence" value="ECO:0007669"/>
    <property type="project" value="UniProtKB-SubCell"/>
</dbReference>
<keyword evidence="6" id="KW-0282">Flagellum</keyword>
<evidence type="ECO:0000256" key="5">
    <source>
        <dbReference type="NCBIfam" id="TIGR00205"/>
    </source>
</evidence>
<dbReference type="Pfam" id="PF02049">
    <property type="entry name" value="FliE"/>
    <property type="match status" value="1"/>
</dbReference>
<dbReference type="AlphaFoldDB" id="A0A859FFH8"/>
<keyword evidence="7" id="KW-1185">Reference proteome</keyword>
<dbReference type="KEGG" id="psua:FLK61_32595"/>
<evidence type="ECO:0000313" key="7">
    <source>
        <dbReference type="Proteomes" id="UP000318138"/>
    </source>
</evidence>
<evidence type="ECO:0000256" key="4">
    <source>
        <dbReference type="HAMAP-Rule" id="MF_00724"/>
    </source>
</evidence>
<evidence type="ECO:0000256" key="3">
    <source>
        <dbReference type="ARBA" id="ARBA00023143"/>
    </source>
</evidence>
<comment type="similarity">
    <text evidence="2 4">Belongs to the FliE family.</text>
</comment>
<comment type="subcellular location">
    <subcellularLocation>
        <location evidence="1 4">Bacterial flagellum basal body</location>
    </subcellularLocation>
</comment>
<sequence length="101" mass="11543">MNMNMVSNMQSVMNPQQRMVNQATPAEAHQSFKTWLNDAIANVNESRIDSEVMTERLARGEQVDLHDVMITAQKASIMLETTVEVRNKVIEAYQEVMRMSV</sequence>
<proteinExistence type="inferred from homology"/>
<accession>A0A859FFH8</accession>
<evidence type="ECO:0000313" key="6">
    <source>
        <dbReference type="EMBL" id="QKS71442.1"/>
    </source>
</evidence>
<dbReference type="PANTHER" id="PTHR34653:SF1">
    <property type="entry name" value="FLAGELLAR HOOK-BASAL BODY COMPLEX PROTEIN FLIE"/>
    <property type="match status" value="1"/>
</dbReference>
<gene>
    <name evidence="4 6" type="primary">fliE</name>
    <name evidence="6" type="ORF">FLK61_32595</name>
</gene>
<dbReference type="InterPro" id="IPR001624">
    <property type="entry name" value="FliE"/>
</dbReference>
<keyword evidence="3 4" id="KW-0975">Bacterial flagellum</keyword>
<dbReference type="GO" id="GO:0071973">
    <property type="term" value="P:bacterial-type flagellum-dependent cell motility"/>
    <property type="evidence" value="ECO:0007669"/>
    <property type="project" value="InterPro"/>
</dbReference>
<dbReference type="EMBL" id="CP041372">
    <property type="protein sequence ID" value="QKS71442.1"/>
    <property type="molecule type" value="Genomic_DNA"/>
</dbReference>
<keyword evidence="6" id="KW-0966">Cell projection</keyword>
<dbReference type="Proteomes" id="UP000318138">
    <property type="component" value="Chromosome"/>
</dbReference>
<dbReference type="NCBIfam" id="TIGR00205">
    <property type="entry name" value="fliE"/>
    <property type="match status" value="1"/>
</dbReference>
<protein>
    <recommendedName>
        <fullName evidence="4 5">Flagellar hook-basal body complex protein FliE</fullName>
    </recommendedName>
</protein>
<organism evidence="6 7">
    <name type="scientific">Paenalkalicoccus suaedae</name>
    <dbReference type="NCBI Taxonomy" id="2592382"/>
    <lineage>
        <taxon>Bacteria</taxon>
        <taxon>Bacillati</taxon>
        <taxon>Bacillota</taxon>
        <taxon>Bacilli</taxon>
        <taxon>Bacillales</taxon>
        <taxon>Bacillaceae</taxon>
        <taxon>Paenalkalicoccus</taxon>
    </lineage>
</organism>
<evidence type="ECO:0000256" key="1">
    <source>
        <dbReference type="ARBA" id="ARBA00004117"/>
    </source>
</evidence>
<dbReference type="GO" id="GO:0003774">
    <property type="term" value="F:cytoskeletal motor activity"/>
    <property type="evidence" value="ECO:0007669"/>
    <property type="project" value="InterPro"/>
</dbReference>
<dbReference type="PRINTS" id="PR01006">
    <property type="entry name" value="FLGHOOKFLIE"/>
</dbReference>